<keyword evidence="7" id="KW-1185">Reference proteome</keyword>
<dbReference type="HAMAP" id="MF_01820">
    <property type="entry name" value="GTPase_RsgA"/>
    <property type="match status" value="1"/>
</dbReference>
<feature type="region of interest" description="Disordered" evidence="3">
    <location>
        <begin position="469"/>
        <end position="492"/>
    </location>
</feature>
<dbReference type="Pfam" id="PF03193">
    <property type="entry name" value="RsgA_GTPase"/>
    <property type="match status" value="2"/>
</dbReference>
<feature type="domain" description="EngC GTPase" evidence="4">
    <location>
        <begin position="176"/>
        <end position="383"/>
    </location>
</feature>
<evidence type="ECO:0000259" key="4">
    <source>
        <dbReference type="PROSITE" id="PS50936"/>
    </source>
</evidence>
<dbReference type="PROSITE" id="PS50936">
    <property type="entry name" value="ENGC_GTPASE"/>
    <property type="match status" value="1"/>
</dbReference>
<dbReference type="InterPro" id="IPR004881">
    <property type="entry name" value="Ribosome_biogen_GTPase_RsgA"/>
</dbReference>
<dbReference type="PANTHER" id="PTHR32120">
    <property type="entry name" value="SMALL RIBOSOMAL SUBUNIT BIOGENESIS GTPASE RSGA"/>
    <property type="match status" value="1"/>
</dbReference>
<dbReference type="CDD" id="cd01854">
    <property type="entry name" value="YjeQ_EngC"/>
    <property type="match status" value="1"/>
</dbReference>
<sequence>MPIPTLSLLRHRTPTFLRHITPLSHHQNHHSFLITSFKHQNQPNLSRKPPPNNNVLKAKQILNSKKDFSTLSPILSPNYTPSELSDSQAIGTVAASQANFMRVIVTAGPSRSREIEDSSKNGSELLCVVRAVLKKIKRRVLVGDKVVVGSIDWVDRRGMIENVFQRSSEILDPPVANVDHLLVLFSLEQPRLDSFVLTRFLIEAESTGIPITLALNKVELVDQEVGYFDGAVLLMIIMVDVIAFVDVESDFCDFFMKIVNGECLVLSDWNSRLRSWGYEPLFCSVDSKMGLDTLASVLRDQTTVILGPSGVGKSSLINALRNKPNSHDEADNWFDPIMGSKWFEDQRVGEVSTRNGRGKHTTRNVSLLPLCGGGYIADTPGFSQPSLLKVTKQSLAQYFPEIRTVLSVSEPDKCTFKDCLHAGEPGCIVKGDWERYPLYFQLLDEIKIREEFQLRTFGTKREDNVRYKAGDMGVQQEEPRLEPKKHRRQSRKRINQSILDELNELASDEDFIR</sequence>
<dbReference type="GO" id="GO:0005525">
    <property type="term" value="F:GTP binding"/>
    <property type="evidence" value="ECO:0007669"/>
    <property type="project" value="UniProtKB-KW"/>
</dbReference>
<comment type="caution">
    <text evidence="6">The sequence shown here is derived from an EMBL/GenBank/DDBJ whole genome shotgun (WGS) entry which is preliminary data.</text>
</comment>
<keyword evidence="1" id="KW-0547">Nucleotide-binding</keyword>
<dbReference type="InterPro" id="IPR010914">
    <property type="entry name" value="RsgA_GTPase_dom"/>
</dbReference>
<protein>
    <submittedName>
        <fullName evidence="6">Uncharacterized protein</fullName>
    </submittedName>
</protein>
<dbReference type="GO" id="GO:0003924">
    <property type="term" value="F:GTPase activity"/>
    <property type="evidence" value="ECO:0007669"/>
    <property type="project" value="InterPro"/>
</dbReference>
<dbReference type="PANTHER" id="PTHR32120:SF11">
    <property type="entry name" value="SMALL RIBOSOMAL SUBUNIT BIOGENESIS GTPASE RSGA 1, MITOCHONDRIAL-RELATED"/>
    <property type="match status" value="1"/>
</dbReference>
<dbReference type="PROSITE" id="PS51721">
    <property type="entry name" value="G_CP"/>
    <property type="match status" value="1"/>
</dbReference>
<feature type="domain" description="CP-type G" evidence="5">
    <location>
        <begin position="167"/>
        <end position="385"/>
    </location>
</feature>
<keyword evidence="2" id="KW-0342">GTP-binding</keyword>
<feature type="compositionally biased region" description="Basic residues" evidence="3">
    <location>
        <begin position="483"/>
        <end position="492"/>
    </location>
</feature>
<name>A0A8X7XZY6_POPTO</name>
<evidence type="ECO:0000259" key="5">
    <source>
        <dbReference type="PROSITE" id="PS51721"/>
    </source>
</evidence>
<dbReference type="AlphaFoldDB" id="A0A8X7XZY6"/>
<evidence type="ECO:0000256" key="3">
    <source>
        <dbReference type="SAM" id="MobiDB-lite"/>
    </source>
</evidence>
<dbReference type="OrthoDB" id="442158at2759"/>
<dbReference type="Proteomes" id="UP000886885">
    <property type="component" value="Chromosome 16D"/>
</dbReference>
<gene>
    <name evidence="6" type="ORF">POTOM_052307</name>
</gene>
<accession>A0A8X7XZY6</accession>
<evidence type="ECO:0000313" key="6">
    <source>
        <dbReference type="EMBL" id="KAG6743608.1"/>
    </source>
</evidence>
<reference evidence="6" key="1">
    <citation type="journal article" date="2020" name="bioRxiv">
        <title>Hybrid origin of Populus tomentosa Carr. identified through genome sequencing and phylogenomic analysis.</title>
        <authorList>
            <person name="An X."/>
            <person name="Gao K."/>
            <person name="Chen Z."/>
            <person name="Li J."/>
            <person name="Yang X."/>
            <person name="Yang X."/>
            <person name="Zhou J."/>
            <person name="Guo T."/>
            <person name="Zhao T."/>
            <person name="Huang S."/>
            <person name="Miao D."/>
            <person name="Khan W.U."/>
            <person name="Rao P."/>
            <person name="Ye M."/>
            <person name="Lei B."/>
            <person name="Liao W."/>
            <person name="Wang J."/>
            <person name="Ji L."/>
            <person name="Li Y."/>
            <person name="Guo B."/>
            <person name="Mustafa N.S."/>
            <person name="Li S."/>
            <person name="Yun Q."/>
            <person name="Keller S.R."/>
            <person name="Mao J."/>
            <person name="Zhang R."/>
            <person name="Strauss S.H."/>
        </authorList>
    </citation>
    <scope>NUCLEOTIDE SEQUENCE</scope>
    <source>
        <strain evidence="6">GM15</strain>
        <tissue evidence="6">Leaf</tissue>
    </source>
</reference>
<evidence type="ECO:0000313" key="7">
    <source>
        <dbReference type="Proteomes" id="UP000886885"/>
    </source>
</evidence>
<dbReference type="InterPro" id="IPR030378">
    <property type="entry name" value="G_CP_dom"/>
</dbReference>
<proteinExistence type="inferred from homology"/>
<dbReference type="EMBL" id="JAAWWB010000032">
    <property type="protein sequence ID" value="KAG6743608.1"/>
    <property type="molecule type" value="Genomic_DNA"/>
</dbReference>
<evidence type="ECO:0000256" key="1">
    <source>
        <dbReference type="ARBA" id="ARBA00022741"/>
    </source>
</evidence>
<organism evidence="6 7">
    <name type="scientific">Populus tomentosa</name>
    <name type="common">Chinese white poplar</name>
    <dbReference type="NCBI Taxonomy" id="118781"/>
    <lineage>
        <taxon>Eukaryota</taxon>
        <taxon>Viridiplantae</taxon>
        <taxon>Streptophyta</taxon>
        <taxon>Embryophyta</taxon>
        <taxon>Tracheophyta</taxon>
        <taxon>Spermatophyta</taxon>
        <taxon>Magnoliopsida</taxon>
        <taxon>eudicotyledons</taxon>
        <taxon>Gunneridae</taxon>
        <taxon>Pentapetalae</taxon>
        <taxon>rosids</taxon>
        <taxon>fabids</taxon>
        <taxon>Malpighiales</taxon>
        <taxon>Salicaceae</taxon>
        <taxon>Saliceae</taxon>
        <taxon>Populus</taxon>
    </lineage>
</organism>
<evidence type="ECO:0000256" key="2">
    <source>
        <dbReference type="ARBA" id="ARBA00023134"/>
    </source>
</evidence>